<proteinExistence type="predicted"/>
<reference evidence="3" key="1">
    <citation type="submission" date="2023-03" db="EMBL/GenBank/DDBJ databases">
        <title>Massive genome expansion in bonnet fungi (Mycena s.s.) driven by repeated elements and novel gene families across ecological guilds.</title>
        <authorList>
            <consortium name="Lawrence Berkeley National Laboratory"/>
            <person name="Harder C.B."/>
            <person name="Miyauchi S."/>
            <person name="Viragh M."/>
            <person name="Kuo A."/>
            <person name="Thoen E."/>
            <person name="Andreopoulos B."/>
            <person name="Lu D."/>
            <person name="Skrede I."/>
            <person name="Drula E."/>
            <person name="Henrissat B."/>
            <person name="Morin E."/>
            <person name="Kohler A."/>
            <person name="Barry K."/>
            <person name="LaButti K."/>
            <person name="Morin E."/>
            <person name="Salamov A."/>
            <person name="Lipzen A."/>
            <person name="Mereny Z."/>
            <person name="Hegedus B."/>
            <person name="Baldrian P."/>
            <person name="Stursova M."/>
            <person name="Weitz H."/>
            <person name="Taylor A."/>
            <person name="Grigoriev I.V."/>
            <person name="Nagy L.G."/>
            <person name="Martin F."/>
            <person name="Kauserud H."/>
        </authorList>
    </citation>
    <scope>NUCLEOTIDE SEQUENCE</scope>
    <source>
        <strain evidence="3">CBHHK002</strain>
    </source>
</reference>
<accession>A0AAD6Z5Q0</accession>
<evidence type="ECO:0000256" key="2">
    <source>
        <dbReference type="SAM" id="Phobius"/>
    </source>
</evidence>
<gene>
    <name evidence="3" type="ORF">DFH08DRAFT_1088318</name>
</gene>
<sequence>MRKRTCTATHTLPRELDIKSSKPFFLLVPVHIDASVVAFAYGFALFRVPSPPDALSRRSPSALQSPSAGTADPPANHTRLLLLSPSGPDYLAARGAIACRHRLPIETTSIILEFEIGFTLVHVAEGKGSSLALHACLRRHVLRVLAPRRHSKKPAFCSISMLTPFSYSIPRFAAAPVRPVSTSSAKERAAAYAVQGVVGPRDLRLLLLAAVLRLRFCLPLSPGPRPGRLQGHASHPRRRCCLHGGGVALAWSCDDVVGCSGKRVEEEMENACAGASNSAGQSGAPVSDPTGHHSAPGGHSSAQHPPSTSTPTPTPTPSPTQIHTDTAPLSRPPQPFLETPAAKSSLVHLQPISTRTRLSTTGSSCEETRRGGMKERRGETVLLH</sequence>
<feature type="region of interest" description="Disordered" evidence="1">
    <location>
        <begin position="272"/>
        <end position="338"/>
    </location>
</feature>
<keyword evidence="4" id="KW-1185">Reference proteome</keyword>
<feature type="region of interest" description="Disordered" evidence="1">
    <location>
        <begin position="352"/>
        <end position="384"/>
    </location>
</feature>
<name>A0AAD6Z5Q0_9AGAR</name>
<organism evidence="3 4">
    <name type="scientific">Mycena albidolilacea</name>
    <dbReference type="NCBI Taxonomy" id="1033008"/>
    <lineage>
        <taxon>Eukaryota</taxon>
        <taxon>Fungi</taxon>
        <taxon>Dikarya</taxon>
        <taxon>Basidiomycota</taxon>
        <taxon>Agaricomycotina</taxon>
        <taxon>Agaricomycetes</taxon>
        <taxon>Agaricomycetidae</taxon>
        <taxon>Agaricales</taxon>
        <taxon>Marasmiineae</taxon>
        <taxon>Mycenaceae</taxon>
        <taxon>Mycena</taxon>
    </lineage>
</organism>
<keyword evidence="2" id="KW-0812">Transmembrane</keyword>
<keyword evidence="2" id="KW-1133">Transmembrane helix</keyword>
<protein>
    <submittedName>
        <fullName evidence="3">Uncharacterized protein</fullName>
    </submittedName>
</protein>
<feature type="compositionally biased region" description="Low complexity" evidence="1">
    <location>
        <begin position="272"/>
        <end position="284"/>
    </location>
</feature>
<dbReference type="EMBL" id="JARIHO010000083">
    <property type="protein sequence ID" value="KAJ7309146.1"/>
    <property type="molecule type" value="Genomic_DNA"/>
</dbReference>
<evidence type="ECO:0000256" key="1">
    <source>
        <dbReference type="SAM" id="MobiDB-lite"/>
    </source>
</evidence>
<dbReference type="AlphaFoldDB" id="A0AAD6Z5Q0"/>
<feature type="compositionally biased region" description="Basic and acidic residues" evidence="1">
    <location>
        <begin position="366"/>
        <end position="384"/>
    </location>
</feature>
<evidence type="ECO:0000313" key="3">
    <source>
        <dbReference type="EMBL" id="KAJ7309146.1"/>
    </source>
</evidence>
<keyword evidence="2" id="KW-0472">Membrane</keyword>
<evidence type="ECO:0000313" key="4">
    <source>
        <dbReference type="Proteomes" id="UP001218218"/>
    </source>
</evidence>
<feature type="compositionally biased region" description="Low complexity" evidence="1">
    <location>
        <begin position="353"/>
        <end position="364"/>
    </location>
</feature>
<feature type="non-terminal residue" evidence="3">
    <location>
        <position position="384"/>
    </location>
</feature>
<feature type="transmembrane region" description="Helical" evidence="2">
    <location>
        <begin position="24"/>
        <end position="46"/>
    </location>
</feature>
<dbReference type="Proteomes" id="UP001218218">
    <property type="component" value="Unassembled WGS sequence"/>
</dbReference>
<comment type="caution">
    <text evidence="3">The sequence shown here is derived from an EMBL/GenBank/DDBJ whole genome shotgun (WGS) entry which is preliminary data.</text>
</comment>